<keyword evidence="3" id="KW-1185">Reference proteome</keyword>
<comment type="caution">
    <text evidence="2">The sequence shown here is derived from an EMBL/GenBank/DDBJ whole genome shotgun (WGS) entry which is preliminary data.</text>
</comment>
<feature type="region of interest" description="Disordered" evidence="1">
    <location>
        <begin position="1"/>
        <end position="25"/>
    </location>
</feature>
<evidence type="ECO:0000313" key="2">
    <source>
        <dbReference type="EMBL" id="CCH45447.1"/>
    </source>
</evidence>
<dbReference type="Proteomes" id="UP000009328">
    <property type="component" value="Unassembled WGS sequence"/>
</dbReference>
<dbReference type="InParanoid" id="K0KTU8"/>
<accession>K0KTU8</accession>
<gene>
    <name evidence="2" type="ORF">BN7_5029</name>
</gene>
<dbReference type="EMBL" id="CAIF01000197">
    <property type="protein sequence ID" value="CCH45447.1"/>
    <property type="molecule type" value="Genomic_DNA"/>
</dbReference>
<protein>
    <submittedName>
        <fullName evidence="2">Uncharacterized protein</fullName>
    </submittedName>
</protein>
<sequence>MKQEDNNPKPPSTRTRTNKSASLQSTMLFQNEEQDKIYKHKIRKSGMICNTNDIFKFVSQVISKDSKILSQFSNGICLKIIASSNNCFKNFNPRKQFLEFVKPDQNVLCKVYDFYQSKYLHLEQRQNITRDYDESELNILSSIKDKDWESIYETIITSFLREFIALKRIEDWNSSRGKVNQINTPKLLQYCWLHDFWINRDNTFYGPILIFENFEFINDNKINNIRREHNFARQIKLLKLAGIDLERHEFCFDENDECFFIDFGLASVDNDENFNKFDLDEFIPENH</sequence>
<dbReference type="AlphaFoldDB" id="K0KTU8"/>
<feature type="compositionally biased region" description="Polar residues" evidence="1">
    <location>
        <begin position="12"/>
        <end position="25"/>
    </location>
</feature>
<organism evidence="2 3">
    <name type="scientific">Wickerhamomyces ciferrii (strain ATCC 14091 / BCRC 22168 / CBS 111 / JCM 3599 / NBRC 0793 / NRRL Y-1031 F-60-10)</name>
    <name type="common">Yeast</name>
    <name type="synonym">Pichia ciferrii</name>
    <dbReference type="NCBI Taxonomy" id="1206466"/>
    <lineage>
        <taxon>Eukaryota</taxon>
        <taxon>Fungi</taxon>
        <taxon>Dikarya</taxon>
        <taxon>Ascomycota</taxon>
        <taxon>Saccharomycotina</taxon>
        <taxon>Saccharomycetes</taxon>
        <taxon>Phaffomycetales</taxon>
        <taxon>Wickerhamomycetaceae</taxon>
        <taxon>Wickerhamomyces</taxon>
    </lineage>
</organism>
<evidence type="ECO:0000313" key="3">
    <source>
        <dbReference type="Proteomes" id="UP000009328"/>
    </source>
</evidence>
<evidence type="ECO:0000256" key="1">
    <source>
        <dbReference type="SAM" id="MobiDB-lite"/>
    </source>
</evidence>
<name>K0KTU8_WICCF</name>
<proteinExistence type="predicted"/>
<reference evidence="2 3" key="1">
    <citation type="journal article" date="2012" name="Eukaryot. Cell">
        <title>Draft genome sequence of Wickerhamomyces ciferrii NRRL Y-1031 F-60-10.</title>
        <authorList>
            <person name="Schneider J."/>
            <person name="Andrea H."/>
            <person name="Blom J."/>
            <person name="Jaenicke S."/>
            <person name="Ruckert C."/>
            <person name="Schorsch C."/>
            <person name="Szczepanowski R."/>
            <person name="Farwick M."/>
            <person name="Goesmann A."/>
            <person name="Puhler A."/>
            <person name="Schaffer S."/>
            <person name="Tauch A."/>
            <person name="Kohler T."/>
            <person name="Brinkrolf K."/>
        </authorList>
    </citation>
    <scope>NUCLEOTIDE SEQUENCE [LARGE SCALE GENOMIC DNA]</scope>
    <source>
        <strain evidence="3">ATCC 14091 / BCRC 22168 / CBS 111 / JCM 3599 / NBRC 0793 / NRRL Y-1031 F-60-10</strain>
    </source>
</reference>
<dbReference type="HOGENOM" id="CLU_970452_0_0_1"/>